<organism evidence="3 4">
    <name type="scientific">Dactylonectria macrodidyma</name>
    <dbReference type="NCBI Taxonomy" id="307937"/>
    <lineage>
        <taxon>Eukaryota</taxon>
        <taxon>Fungi</taxon>
        <taxon>Dikarya</taxon>
        <taxon>Ascomycota</taxon>
        <taxon>Pezizomycotina</taxon>
        <taxon>Sordariomycetes</taxon>
        <taxon>Hypocreomycetidae</taxon>
        <taxon>Hypocreales</taxon>
        <taxon>Nectriaceae</taxon>
        <taxon>Dactylonectria</taxon>
    </lineage>
</organism>
<dbReference type="EMBL" id="JAGMUV010000013">
    <property type="protein sequence ID" value="KAH7136338.1"/>
    <property type="molecule type" value="Genomic_DNA"/>
</dbReference>
<dbReference type="Proteomes" id="UP000738349">
    <property type="component" value="Unassembled WGS sequence"/>
</dbReference>
<keyword evidence="4" id="KW-1185">Reference proteome</keyword>
<evidence type="ECO:0000313" key="3">
    <source>
        <dbReference type="EMBL" id="KAH7136338.1"/>
    </source>
</evidence>
<keyword evidence="1" id="KW-0472">Membrane</keyword>
<protein>
    <recommendedName>
        <fullName evidence="2">CorA-like transporter domain-containing protein</fullName>
    </recommendedName>
</protein>
<dbReference type="AlphaFoldDB" id="A0A9P9IUV2"/>
<accession>A0A9P9IUV2</accession>
<keyword evidence="1" id="KW-1133">Transmembrane helix</keyword>
<keyword evidence="1" id="KW-0812">Transmembrane</keyword>
<proteinExistence type="predicted"/>
<dbReference type="Gene3D" id="1.20.58.340">
    <property type="entry name" value="Magnesium transport protein CorA, transmembrane region"/>
    <property type="match status" value="1"/>
</dbReference>
<feature type="transmembrane region" description="Helical" evidence="1">
    <location>
        <begin position="407"/>
        <end position="431"/>
    </location>
</feature>
<dbReference type="InterPro" id="IPR058257">
    <property type="entry name" value="CorA-like_dom"/>
</dbReference>
<reference evidence="3" key="1">
    <citation type="journal article" date="2021" name="Nat. Commun.">
        <title>Genetic determinants of endophytism in the Arabidopsis root mycobiome.</title>
        <authorList>
            <person name="Mesny F."/>
            <person name="Miyauchi S."/>
            <person name="Thiergart T."/>
            <person name="Pickel B."/>
            <person name="Atanasova L."/>
            <person name="Karlsson M."/>
            <person name="Huettel B."/>
            <person name="Barry K.W."/>
            <person name="Haridas S."/>
            <person name="Chen C."/>
            <person name="Bauer D."/>
            <person name="Andreopoulos W."/>
            <person name="Pangilinan J."/>
            <person name="LaButti K."/>
            <person name="Riley R."/>
            <person name="Lipzen A."/>
            <person name="Clum A."/>
            <person name="Drula E."/>
            <person name="Henrissat B."/>
            <person name="Kohler A."/>
            <person name="Grigoriev I.V."/>
            <person name="Martin F.M."/>
            <person name="Hacquard S."/>
        </authorList>
    </citation>
    <scope>NUCLEOTIDE SEQUENCE</scope>
    <source>
        <strain evidence="3">MPI-CAGE-AT-0147</strain>
    </source>
</reference>
<feature type="domain" description="CorA-like transporter" evidence="2">
    <location>
        <begin position="70"/>
        <end position="252"/>
    </location>
</feature>
<comment type="caution">
    <text evidence="3">The sequence shown here is derived from an EMBL/GenBank/DDBJ whole genome shotgun (WGS) entry which is preliminary data.</text>
</comment>
<evidence type="ECO:0000256" key="1">
    <source>
        <dbReference type="SAM" id="Phobius"/>
    </source>
</evidence>
<dbReference type="OrthoDB" id="5145609at2759"/>
<evidence type="ECO:0000259" key="2">
    <source>
        <dbReference type="Pfam" id="PF26616"/>
    </source>
</evidence>
<gene>
    <name evidence="3" type="ORF">EDB81DRAFT_801965</name>
</gene>
<name>A0A9P9IUV2_9HYPO</name>
<dbReference type="Pfam" id="PF26616">
    <property type="entry name" value="CorA-like"/>
    <property type="match status" value="1"/>
</dbReference>
<feature type="transmembrane region" description="Helical" evidence="1">
    <location>
        <begin position="451"/>
        <end position="472"/>
    </location>
</feature>
<evidence type="ECO:0000313" key="4">
    <source>
        <dbReference type="Proteomes" id="UP000738349"/>
    </source>
</evidence>
<sequence length="483" mass="54945">MDTSYWDPSSLRWTAYDLDFYYRRFINDSTRVFSSAEDHIEILTPPRRGLAPPCEKQDGEPVLANCKSYEDDAGPHIYIIRQNNSWSKTCVKQETFEKIISRHDVFPPFLDALHSFGLKTDVDEKVWDGFHASVSRRSCDRSDKTADSLGQGKLNLCYNLRYVEKHGRPSSSLWSLRQVGVYHSFDPTSNQETIILLQPPDSIYKYLKQSYTSSNIQDCGHHHQHPMDFHVAVLLRTLNNWDEYIEDLRGDLIQLDDKVCFSKAGTVEKPNDYPVAFADKQKLQLLRHKLFRTDSVLTASMELAKGLQVQVSKLEGSGLHQSGAAAMEEIKAYCSHLQRHTRNLSVLIQISVGTGDLLSKIIEFRNDRLQIRTSVAAQESLDTLNRLASESAIALEQGRQDSKMLKALTIAATTYLPATLLATIFSSNLVQLRSDSDGANDRTHFHVVSQFWLYVVLSIFLTAATLIPTLMWRKSLSKWLSHQ</sequence>